<accession>A0ABQ4ZRE4</accession>
<dbReference type="InterPro" id="IPR046431">
    <property type="entry name" value="FAF_dom"/>
</dbReference>
<reference evidence="2" key="1">
    <citation type="journal article" date="2022" name="Int. J. Mol. Sci.">
        <title>Draft Genome of Tanacetum Coccineum: Genomic Comparison of Closely Related Tanacetum-Family Plants.</title>
        <authorList>
            <person name="Yamashiro T."/>
            <person name="Shiraishi A."/>
            <person name="Nakayama K."/>
            <person name="Satake H."/>
        </authorList>
    </citation>
    <scope>NUCLEOTIDE SEQUENCE</scope>
</reference>
<dbReference type="CDD" id="cd09272">
    <property type="entry name" value="RNase_HI_RT_Ty1"/>
    <property type="match status" value="1"/>
</dbReference>
<evidence type="ECO:0000313" key="3">
    <source>
        <dbReference type="Proteomes" id="UP001151760"/>
    </source>
</evidence>
<proteinExistence type="predicted"/>
<comment type="caution">
    <text evidence="2">The sequence shown here is derived from an EMBL/GenBank/DDBJ whole genome shotgun (WGS) entry which is preliminary data.</text>
</comment>
<protein>
    <submittedName>
        <fullName evidence="2">Copia protein</fullName>
    </submittedName>
</protein>
<dbReference type="PANTHER" id="PTHR11439">
    <property type="entry name" value="GAG-POL-RELATED RETROTRANSPOSON"/>
    <property type="match status" value="1"/>
</dbReference>
<gene>
    <name evidence="2" type="ORF">Tco_0774368</name>
</gene>
<dbReference type="PANTHER" id="PTHR11439:SF442">
    <property type="entry name" value="CYSTEINE-RICH RLK (RECEPTOR-LIKE PROTEIN KINASE) 8"/>
    <property type="match status" value="1"/>
</dbReference>
<organism evidence="2 3">
    <name type="scientific">Tanacetum coccineum</name>
    <dbReference type="NCBI Taxonomy" id="301880"/>
    <lineage>
        <taxon>Eukaryota</taxon>
        <taxon>Viridiplantae</taxon>
        <taxon>Streptophyta</taxon>
        <taxon>Embryophyta</taxon>
        <taxon>Tracheophyta</taxon>
        <taxon>Spermatophyta</taxon>
        <taxon>Magnoliopsida</taxon>
        <taxon>eudicotyledons</taxon>
        <taxon>Gunneridae</taxon>
        <taxon>Pentapetalae</taxon>
        <taxon>asterids</taxon>
        <taxon>campanulids</taxon>
        <taxon>Asterales</taxon>
        <taxon>Asteraceae</taxon>
        <taxon>Asteroideae</taxon>
        <taxon>Anthemideae</taxon>
        <taxon>Anthemidinae</taxon>
        <taxon>Tanacetum</taxon>
    </lineage>
</organism>
<evidence type="ECO:0000313" key="2">
    <source>
        <dbReference type="EMBL" id="GJS91732.1"/>
    </source>
</evidence>
<keyword evidence="3" id="KW-1185">Reference proteome</keyword>
<dbReference type="Pfam" id="PF11250">
    <property type="entry name" value="FAF"/>
    <property type="match status" value="1"/>
</dbReference>
<dbReference type="EMBL" id="BQNB010011528">
    <property type="protein sequence ID" value="GJS91732.1"/>
    <property type="molecule type" value="Genomic_DNA"/>
</dbReference>
<name>A0ABQ4ZRE4_9ASTR</name>
<reference evidence="2" key="2">
    <citation type="submission" date="2022-01" db="EMBL/GenBank/DDBJ databases">
        <authorList>
            <person name="Yamashiro T."/>
            <person name="Shiraishi A."/>
            <person name="Satake H."/>
            <person name="Nakayama K."/>
        </authorList>
    </citation>
    <scope>NUCLEOTIDE SEQUENCE</scope>
</reference>
<feature type="domain" description="FAF" evidence="1">
    <location>
        <begin position="3"/>
        <end position="53"/>
    </location>
</feature>
<evidence type="ECO:0000259" key="1">
    <source>
        <dbReference type="Pfam" id="PF11250"/>
    </source>
</evidence>
<sequence>MKNLPPPMPFQSSTVMKRYYTNDGRLVITEEKVESPKYHFNAIRADGRLTLQLVEPCEPKRVNKGVVDVEEGGSKVVKSGGGCGESGGISYKAAVKAAATVATGSCLIASLILGFPSILLATVSGQSGSLVGQRSTCNRVCGREYSSAVTVCPRRLSSPVIRCIGPGPIHVYYEPSPHAVSVTRLEFRDQISFCSCLVPRLLRPFQSRACSLHTLHFLKVPENSLETLKVQKNNLESLKALENNLKSLKLQENRPVDGLMFTFGDKFDWAIECGSFIQSENDVNMMLRGKSTDKLKLDEFYQRGVLQSIGIDQEEQRCLMVEEMFEMVVLLTFEAERWLLDESFLSRNHVRKFLRALPTKWRPKVTAIEESKDLSTLPLNELIGNLKVYEVVLEKDSEISKVKKEKYKSLALKARKVSSDEEISCSESDDEEYVMAIRDFKKFFRRRGKFVRQPHDDKKNFHKIKEDKKEKEDRRCFKRGDPNHFISDSPKHSYNDQKSFVVGCWSDSEDDSKKEEICLTIIDNNEILSDTPYYSSSSLDSESLQNGYNNKMLEKQKTQKDKHGIGFTEDIASTSNTKTKKSGPFSKKQTALAISTTEAKYVSVGKACQQALWMKQALVDYNIVLDDIPVLCDNKGAIDLSKNPVLHSRTKHIKICHYFLRDNVQKGNISIEKVSSEDNIADILTKPLKRKPFNLLRLSLGLMKPNA</sequence>
<dbReference type="Proteomes" id="UP001151760">
    <property type="component" value="Unassembled WGS sequence"/>
</dbReference>